<feature type="region of interest" description="Disordered" evidence="1">
    <location>
        <begin position="435"/>
        <end position="457"/>
    </location>
</feature>
<dbReference type="SUPFAM" id="SSF48371">
    <property type="entry name" value="ARM repeat"/>
    <property type="match status" value="1"/>
</dbReference>
<dbReference type="OrthoDB" id="19022at2759"/>
<dbReference type="InParanoid" id="A0A151ZBP1"/>
<feature type="transmembrane region" description="Helical" evidence="2">
    <location>
        <begin position="511"/>
        <end position="531"/>
    </location>
</feature>
<accession>A0A151ZBP1</accession>
<feature type="transmembrane region" description="Helical" evidence="2">
    <location>
        <begin position="355"/>
        <end position="374"/>
    </location>
</feature>
<dbReference type="FunCoup" id="A0A151ZBP1">
    <property type="interactions" value="738"/>
</dbReference>
<sequence>MIKFNLLKSTNITTTNHFLKIYQSSRNLIPLNKSIFYDNNNNISGTSRSLISIKSRSSTTNGDFYSIKKNWVLNSVSSGNDSTLGTHRYYSTHNQHHHKKDEEFGYDKEEFKKPPKFFKSVVAIVSSVVLYHFVTCLFYFDSDQILADIKTILTIDDPLIKNNLLKAINNRAHYPFTIEKLYKLGVVEVLVKTLDDPDPTIQSTTIMTLSSFVKSRYETFSVEAVKKGVGVKLGQIILQGGMNSDAAINLWCELFFSDSNQMQLLQSNELLSTLKSFAYSDQNHLQELAISTIKLLYTNREAYPLLPKTKGILHHLKKSSNVLVSNNSEYYLGVLKGEFIPPVGNVTMHIVDSPLIYRVHTCLNFLMVPLAYMYCSYRWKKYTNDPIYWKAKGAYGAATVLLAGILASLSLYPDYYSYKIDKRLKKEFNSEILTNPTPTTPNNTILNSNNNNSNNSLVLNEKSKTTTTDQKVPPVKKSNWVFSPISLFLIHQLFPIFGNALLLNGWRNSRYIALPSLFLVIPISTLHYPFYISSNWNQDILHQ</sequence>
<gene>
    <name evidence="4" type="ORF">DLAC_08294</name>
</gene>
<feature type="transmembrane region" description="Helical" evidence="2">
    <location>
        <begin position="117"/>
        <end position="140"/>
    </location>
</feature>
<dbReference type="InterPro" id="IPR011989">
    <property type="entry name" value="ARM-like"/>
</dbReference>
<evidence type="ECO:0000256" key="1">
    <source>
        <dbReference type="SAM" id="MobiDB-lite"/>
    </source>
</evidence>
<evidence type="ECO:0000313" key="5">
    <source>
        <dbReference type="Proteomes" id="UP000076078"/>
    </source>
</evidence>
<dbReference type="InterPro" id="IPR006911">
    <property type="entry name" value="ARM-rpt_dom"/>
</dbReference>
<evidence type="ECO:0000259" key="3">
    <source>
        <dbReference type="Pfam" id="PF04826"/>
    </source>
</evidence>
<feature type="domain" description="Armadillo repeat-containing" evidence="3">
    <location>
        <begin position="154"/>
        <end position="224"/>
    </location>
</feature>
<proteinExistence type="predicted"/>
<dbReference type="InterPro" id="IPR016024">
    <property type="entry name" value="ARM-type_fold"/>
</dbReference>
<feature type="transmembrane region" description="Helical" evidence="2">
    <location>
        <begin position="394"/>
        <end position="412"/>
    </location>
</feature>
<evidence type="ECO:0000256" key="2">
    <source>
        <dbReference type="SAM" id="Phobius"/>
    </source>
</evidence>
<keyword evidence="5" id="KW-1185">Reference proteome</keyword>
<name>A0A151ZBP1_TIELA</name>
<organism evidence="4 5">
    <name type="scientific">Tieghemostelium lacteum</name>
    <name type="common">Slime mold</name>
    <name type="synonym">Dictyostelium lacteum</name>
    <dbReference type="NCBI Taxonomy" id="361077"/>
    <lineage>
        <taxon>Eukaryota</taxon>
        <taxon>Amoebozoa</taxon>
        <taxon>Evosea</taxon>
        <taxon>Eumycetozoa</taxon>
        <taxon>Dictyostelia</taxon>
        <taxon>Dictyosteliales</taxon>
        <taxon>Raperosteliaceae</taxon>
        <taxon>Tieghemostelium</taxon>
    </lineage>
</organism>
<dbReference type="AlphaFoldDB" id="A0A151ZBP1"/>
<keyword evidence="2" id="KW-0472">Membrane</keyword>
<reference evidence="4 5" key="1">
    <citation type="submission" date="2015-12" db="EMBL/GenBank/DDBJ databases">
        <title>Dictyostelia acquired genes for synthesis and detection of signals that induce cell-type specialization by lateral gene transfer from prokaryotes.</title>
        <authorList>
            <person name="Gloeckner G."/>
            <person name="Schaap P."/>
        </authorList>
    </citation>
    <scope>NUCLEOTIDE SEQUENCE [LARGE SCALE GENOMIC DNA]</scope>
    <source>
        <strain evidence="4 5">TK</strain>
    </source>
</reference>
<dbReference type="Pfam" id="PF04826">
    <property type="entry name" value="Arm_2"/>
    <property type="match status" value="1"/>
</dbReference>
<keyword evidence="2" id="KW-0812">Transmembrane</keyword>
<dbReference type="EMBL" id="LODT01000035">
    <property type="protein sequence ID" value="KYQ91345.1"/>
    <property type="molecule type" value="Genomic_DNA"/>
</dbReference>
<dbReference type="Proteomes" id="UP000076078">
    <property type="component" value="Unassembled WGS sequence"/>
</dbReference>
<dbReference type="Gene3D" id="1.25.10.10">
    <property type="entry name" value="Leucine-rich Repeat Variant"/>
    <property type="match status" value="1"/>
</dbReference>
<feature type="transmembrane region" description="Helical" evidence="2">
    <location>
        <begin position="481"/>
        <end position="504"/>
    </location>
</feature>
<keyword evidence="2" id="KW-1133">Transmembrane helix</keyword>
<evidence type="ECO:0000313" key="4">
    <source>
        <dbReference type="EMBL" id="KYQ91345.1"/>
    </source>
</evidence>
<comment type="caution">
    <text evidence="4">The sequence shown here is derived from an EMBL/GenBank/DDBJ whole genome shotgun (WGS) entry which is preliminary data.</text>
</comment>
<dbReference type="OMA" id="GMNCEAA"/>
<protein>
    <recommendedName>
        <fullName evidence="3">Armadillo repeat-containing domain-containing protein</fullName>
    </recommendedName>
</protein>